<evidence type="ECO:0000313" key="4">
    <source>
        <dbReference type="EMBL" id="KKL71489.1"/>
    </source>
</evidence>
<keyword evidence="2" id="KW-0946">Virion</keyword>
<gene>
    <name evidence="4" type="ORF">LCGC14_2094410</name>
</gene>
<name>A0A0F9EC08_9ZZZZ</name>
<dbReference type="GO" id="GO:0044423">
    <property type="term" value="C:virion component"/>
    <property type="evidence" value="ECO:0007669"/>
    <property type="project" value="UniProtKB-KW"/>
</dbReference>
<dbReference type="EMBL" id="LAZR01025578">
    <property type="protein sequence ID" value="KKL71489.1"/>
    <property type="molecule type" value="Genomic_DNA"/>
</dbReference>
<dbReference type="InterPro" id="IPR024455">
    <property type="entry name" value="Phage_capsid"/>
</dbReference>
<accession>A0A0F9EC08</accession>
<reference evidence="4" key="1">
    <citation type="journal article" date="2015" name="Nature">
        <title>Complex archaea that bridge the gap between prokaryotes and eukaryotes.</title>
        <authorList>
            <person name="Spang A."/>
            <person name="Saw J.H."/>
            <person name="Jorgensen S.L."/>
            <person name="Zaremba-Niedzwiedzka K."/>
            <person name="Martijn J."/>
            <person name="Lind A.E."/>
            <person name="van Eijk R."/>
            <person name="Schleper C."/>
            <person name="Guy L."/>
            <person name="Ettema T.J."/>
        </authorList>
    </citation>
    <scope>NUCLEOTIDE SEQUENCE</scope>
</reference>
<dbReference type="SUPFAM" id="SSF56563">
    <property type="entry name" value="Major capsid protein gp5"/>
    <property type="match status" value="1"/>
</dbReference>
<dbReference type="InterPro" id="IPR054612">
    <property type="entry name" value="Phage_capsid-like_C"/>
</dbReference>
<proteinExistence type="predicted"/>
<sequence length="444" mass="48372">MDRIKELRQRKADLMDEATGLTAKEDDGSISDEERVRLDALTDEGGELDTVNVKISREERLMNERRSMEAVQDLNEDTAAEAGDRSDLIIPATPVRNDPDRFATLGEQLQAIANHDLGQGHDPRLIRAAATGSGEGVPSDGGFLVQMDFVAELTRPIWELGEIASRVRKIPISANAKGLKMNAIAETSRATGSRWGGVQVYWVGEGDAATGARPKFRQIELNLQKLMGLHYVTDELLADTTALGAVSTQAFAEEFTFVFEDAVINGNGGGQPLGYMNGGALITVNKETGQLANTLQVENIVKMWARMLPRSRRNSIWLINQEIEPQLFTMGITFGTGGQAVYMPAGGLSGSPLGTLMGRPVVPVEYTSALGAKGDIQLVDLSQYLAIDKGPMQQASSVHVRFLNDEMTFRYVWRLNGQPLDESAITRFKGADSLSAFITLQART</sequence>
<comment type="caution">
    <text evidence="4">The sequence shown here is derived from an EMBL/GenBank/DDBJ whole genome shotgun (WGS) entry which is preliminary data.</text>
</comment>
<feature type="domain" description="Phage capsid-like C-terminal" evidence="3">
    <location>
        <begin position="141"/>
        <end position="429"/>
    </location>
</feature>
<dbReference type="AlphaFoldDB" id="A0A0F9EC08"/>
<dbReference type="Pfam" id="PF05065">
    <property type="entry name" value="Phage_capsid"/>
    <property type="match status" value="1"/>
</dbReference>
<dbReference type="NCBIfam" id="TIGR01554">
    <property type="entry name" value="major_cap_HK97"/>
    <property type="match status" value="1"/>
</dbReference>
<protein>
    <recommendedName>
        <fullName evidence="3">Phage capsid-like C-terminal domain-containing protein</fullName>
    </recommendedName>
</protein>
<organism evidence="4">
    <name type="scientific">marine sediment metagenome</name>
    <dbReference type="NCBI Taxonomy" id="412755"/>
    <lineage>
        <taxon>unclassified sequences</taxon>
        <taxon>metagenomes</taxon>
        <taxon>ecological metagenomes</taxon>
    </lineage>
</organism>
<comment type="subcellular location">
    <subcellularLocation>
        <location evidence="1">Virion</location>
    </subcellularLocation>
</comment>
<evidence type="ECO:0000256" key="2">
    <source>
        <dbReference type="ARBA" id="ARBA00022844"/>
    </source>
</evidence>
<dbReference type="Gene3D" id="3.30.2400.10">
    <property type="entry name" value="Major capsid protein gp5"/>
    <property type="match status" value="1"/>
</dbReference>
<evidence type="ECO:0000256" key="1">
    <source>
        <dbReference type="ARBA" id="ARBA00004328"/>
    </source>
</evidence>
<evidence type="ECO:0000259" key="3">
    <source>
        <dbReference type="Pfam" id="PF05065"/>
    </source>
</evidence>